<dbReference type="AlphaFoldDB" id="A0A3D9SRB0"/>
<dbReference type="Pfam" id="PF05141">
    <property type="entry name" value="DIT1_PvcA"/>
    <property type="match status" value="1"/>
</dbReference>
<evidence type="ECO:0000313" key="2">
    <source>
        <dbReference type="Proteomes" id="UP000256661"/>
    </source>
</evidence>
<dbReference type="Proteomes" id="UP000256661">
    <property type="component" value="Unassembled WGS sequence"/>
</dbReference>
<dbReference type="RefSeq" id="WP_211328564.1">
    <property type="nucleotide sequence ID" value="NZ_QTTT01000001.1"/>
</dbReference>
<name>A0A3D9SRB0_9ACTN</name>
<dbReference type="EMBL" id="QTTT01000001">
    <property type="protein sequence ID" value="REE96483.1"/>
    <property type="molecule type" value="Genomic_DNA"/>
</dbReference>
<evidence type="ECO:0000313" key="1">
    <source>
        <dbReference type="EMBL" id="REE96483.1"/>
    </source>
</evidence>
<organism evidence="1 2">
    <name type="scientific">Thermomonospora umbrina</name>
    <dbReference type="NCBI Taxonomy" id="111806"/>
    <lineage>
        <taxon>Bacteria</taxon>
        <taxon>Bacillati</taxon>
        <taxon>Actinomycetota</taxon>
        <taxon>Actinomycetes</taxon>
        <taxon>Streptosporangiales</taxon>
        <taxon>Thermomonosporaceae</taxon>
        <taxon>Thermomonospora</taxon>
    </lineage>
</organism>
<accession>A0A3D9SRB0</accession>
<dbReference type="InterPro" id="IPR007817">
    <property type="entry name" value="Isocyanide_synthase_DIT1"/>
</dbReference>
<dbReference type="PANTHER" id="PTHR37285:SF5">
    <property type="entry name" value="SPORE WALL MATURATION PROTEIN DIT1"/>
    <property type="match status" value="1"/>
</dbReference>
<comment type="caution">
    <text evidence="1">The sequence shown here is derived from an EMBL/GenBank/DDBJ whole genome shotgun (WGS) entry which is preliminary data.</text>
</comment>
<dbReference type="PANTHER" id="PTHR37285">
    <property type="entry name" value="SPORE WALL MATURATION PROTEIN DIT1"/>
    <property type="match status" value="1"/>
</dbReference>
<protein>
    <submittedName>
        <fullName evidence="1">Pyoverdine/dityrosine biosynthesis protein Dit1</fullName>
    </submittedName>
</protein>
<sequence>MEISLPAIMSPAGVGHAVLGLLLAHRRADLDTPGTTFDPQLAQLDGFIAAGRPIVFTLPGFPCKSPNPAKVLGPLPDTGELLSLRFLDGLCARIGHLHPAGARIVVCSDGHVFGDLIGVPDPHIDAYSDTLRRMIDDEGLTHLDTFDLRSVHGDLPYDAKRAAVEADHAPSLDRLRAEVRTDEAARRLYRGITRFLIEDAAESAGTRSARQRDARRRAYGVIRRSRAWSEIIALHHPGTVRLSIHPQRRGAGKLGIRLLDAADVWTTPWHSCAFRHRDGRWELMRRADAERLGTPVLRDGRPVHFEAR</sequence>
<reference evidence="1 2" key="1">
    <citation type="submission" date="2018-08" db="EMBL/GenBank/DDBJ databases">
        <title>Sequencing the genomes of 1000 actinobacteria strains.</title>
        <authorList>
            <person name="Klenk H.-P."/>
        </authorList>
    </citation>
    <scope>NUCLEOTIDE SEQUENCE [LARGE SCALE GENOMIC DNA]</scope>
    <source>
        <strain evidence="1 2">DSM 43927</strain>
    </source>
</reference>
<keyword evidence="2" id="KW-1185">Reference proteome</keyword>
<proteinExistence type="predicted"/>
<gene>
    <name evidence="1" type="ORF">DFJ69_1920</name>
</gene>